<evidence type="ECO:0000313" key="1">
    <source>
        <dbReference type="EMBL" id="GFU30681.1"/>
    </source>
</evidence>
<proteinExistence type="predicted"/>
<comment type="caution">
    <text evidence="1">The sequence shown here is derived from an EMBL/GenBank/DDBJ whole genome shotgun (WGS) entry which is preliminary data.</text>
</comment>
<name>A0A8X6QJT0_NEPPI</name>
<dbReference type="Proteomes" id="UP000887013">
    <property type="component" value="Unassembled WGS sequence"/>
</dbReference>
<dbReference type="EMBL" id="BMAW01033529">
    <property type="protein sequence ID" value="GFU30681.1"/>
    <property type="molecule type" value="Genomic_DNA"/>
</dbReference>
<evidence type="ECO:0000313" key="2">
    <source>
        <dbReference type="Proteomes" id="UP000887013"/>
    </source>
</evidence>
<protein>
    <submittedName>
        <fullName evidence="1">Uncharacterized protein</fullName>
    </submittedName>
</protein>
<organism evidence="1 2">
    <name type="scientific">Nephila pilipes</name>
    <name type="common">Giant wood spider</name>
    <name type="synonym">Nephila maculata</name>
    <dbReference type="NCBI Taxonomy" id="299642"/>
    <lineage>
        <taxon>Eukaryota</taxon>
        <taxon>Metazoa</taxon>
        <taxon>Ecdysozoa</taxon>
        <taxon>Arthropoda</taxon>
        <taxon>Chelicerata</taxon>
        <taxon>Arachnida</taxon>
        <taxon>Araneae</taxon>
        <taxon>Araneomorphae</taxon>
        <taxon>Entelegynae</taxon>
        <taxon>Araneoidea</taxon>
        <taxon>Nephilidae</taxon>
        <taxon>Nephila</taxon>
    </lineage>
</organism>
<dbReference type="AlphaFoldDB" id="A0A8X6QJT0"/>
<keyword evidence="2" id="KW-1185">Reference proteome</keyword>
<accession>A0A8X6QJT0</accession>
<gene>
    <name evidence="1" type="ORF">NPIL_422591</name>
</gene>
<reference evidence="1" key="1">
    <citation type="submission" date="2020-08" db="EMBL/GenBank/DDBJ databases">
        <title>Multicomponent nature underlies the extraordinary mechanical properties of spider dragline silk.</title>
        <authorList>
            <person name="Kono N."/>
            <person name="Nakamura H."/>
            <person name="Mori M."/>
            <person name="Yoshida Y."/>
            <person name="Ohtoshi R."/>
            <person name="Malay A.D."/>
            <person name="Moran D.A.P."/>
            <person name="Tomita M."/>
            <person name="Numata K."/>
            <person name="Arakawa K."/>
        </authorList>
    </citation>
    <scope>NUCLEOTIDE SEQUENCE</scope>
</reference>
<sequence>MRWIHVLAKDTSFEGRVDYDNAIGCPSNRETHRKKKGSVLGRGEHVMMFQLDIESCLHFPVIRTVIRSNLSPFHRPYQSDIDEQSLKERGQPRRCNKKMQLRLRLRPKAVLING</sequence>